<name>A0A645B1F2_9ZZZZ</name>
<dbReference type="EMBL" id="VSSQ01017204">
    <property type="protein sequence ID" value="MPM59270.1"/>
    <property type="molecule type" value="Genomic_DNA"/>
</dbReference>
<reference evidence="1" key="1">
    <citation type="submission" date="2019-08" db="EMBL/GenBank/DDBJ databases">
        <authorList>
            <person name="Kucharzyk K."/>
            <person name="Murdoch R.W."/>
            <person name="Higgins S."/>
            <person name="Loffler F."/>
        </authorList>
    </citation>
    <scope>NUCLEOTIDE SEQUENCE</scope>
</reference>
<dbReference type="AlphaFoldDB" id="A0A645B1F2"/>
<comment type="caution">
    <text evidence="1">The sequence shown here is derived from an EMBL/GenBank/DDBJ whole genome shotgun (WGS) entry which is preliminary data.</text>
</comment>
<sequence length="153" mass="17363">MKKWGWEYICKTRYDNNTLLFDASRKNINTGEIETLIENATDIRMLDEGILYLPLSSNPISLGHDVTTNKEITYTKSNELHLLSLTDKSDTILCTLPKDCYVCSLARGNVNSFSVGNYIGLRLYKINNENGGIEYQDNILIINIITGDYVITK</sequence>
<organism evidence="1">
    <name type="scientific">bioreactor metagenome</name>
    <dbReference type="NCBI Taxonomy" id="1076179"/>
    <lineage>
        <taxon>unclassified sequences</taxon>
        <taxon>metagenomes</taxon>
        <taxon>ecological metagenomes</taxon>
    </lineage>
</organism>
<proteinExistence type="predicted"/>
<evidence type="ECO:0000313" key="1">
    <source>
        <dbReference type="EMBL" id="MPM59270.1"/>
    </source>
</evidence>
<gene>
    <name evidence="1" type="ORF">SDC9_106110</name>
</gene>
<accession>A0A645B1F2</accession>
<protein>
    <submittedName>
        <fullName evidence="1">Uncharacterized protein</fullName>
    </submittedName>
</protein>